<reference evidence="1 2" key="1">
    <citation type="submission" date="2014-02" db="EMBL/GenBank/DDBJ databases">
        <title>Transposable element dynamics among asymbiotic and ectomycorrhizal Amanita fungi.</title>
        <authorList>
            <consortium name="DOE Joint Genome Institute"/>
            <person name="Hess J."/>
            <person name="Skrede I."/>
            <person name="Wolfe B."/>
            <person name="LaButti K."/>
            <person name="Ohm R.A."/>
            <person name="Grigoriev I.V."/>
            <person name="Pringle A."/>
        </authorList>
    </citation>
    <scope>NUCLEOTIDE SEQUENCE [LARGE SCALE GENOMIC DNA]</scope>
    <source>
        <strain evidence="1 2">SKay4041</strain>
    </source>
</reference>
<organism evidence="1 2">
    <name type="scientific">Amanita thiersii Skay4041</name>
    <dbReference type="NCBI Taxonomy" id="703135"/>
    <lineage>
        <taxon>Eukaryota</taxon>
        <taxon>Fungi</taxon>
        <taxon>Dikarya</taxon>
        <taxon>Basidiomycota</taxon>
        <taxon>Agaricomycotina</taxon>
        <taxon>Agaricomycetes</taxon>
        <taxon>Agaricomycetidae</taxon>
        <taxon>Agaricales</taxon>
        <taxon>Pluteineae</taxon>
        <taxon>Amanitaceae</taxon>
        <taxon>Amanita</taxon>
    </lineage>
</organism>
<gene>
    <name evidence="1" type="ORF">AMATHDRAFT_141830</name>
</gene>
<accession>A0A2A9NVM4</accession>
<dbReference type="AlphaFoldDB" id="A0A2A9NVM4"/>
<dbReference type="OrthoDB" id="3256525at2759"/>
<protein>
    <recommendedName>
        <fullName evidence="3">F-box domain-containing protein</fullName>
    </recommendedName>
</protein>
<evidence type="ECO:0000313" key="2">
    <source>
        <dbReference type="Proteomes" id="UP000242287"/>
    </source>
</evidence>
<evidence type="ECO:0008006" key="3">
    <source>
        <dbReference type="Google" id="ProtNLM"/>
    </source>
</evidence>
<proteinExistence type="predicted"/>
<sequence>MIQFTRLKRDQCHLAESEKPKLPPELWLKIFAYAMRLPGAFSHTDVDSFVAFTRDHHGICAQNRFKAVMNTKLSISLVCSAWNTLAMKHLFEYLLIESGSQVLGLADAFTKYSAQSDYGVHHPGWWTTRLEIALDGVHAWDMTHTQALAYVIRKCPNLVCFSTAFCTADPKVFYSPAVINSLAEYTDVKRVELRTDLPLLKSTLMALSDSLEMIWLLPSRGVCDDEDRWSCCLPKLHTFISHLQFGRAMDHLELPALKTLVVNDPCDRTSTISKTGSCLQYLSISDIRTTVPLLPTCQSLETLAINFHEVTLGNFALLFKNMTLSNVQRLIIEGHSDVDLSWWFSARPAMYDECLRKNLLSFASAATFPKLQRIQLVLPLSFEAICGNPSAKCRWHSTWSSWFIACTQRGITVEMAYGSEQWSVNEWQPLSITLD</sequence>
<evidence type="ECO:0000313" key="1">
    <source>
        <dbReference type="EMBL" id="PFH51733.1"/>
    </source>
</evidence>
<name>A0A2A9NVM4_9AGAR</name>
<keyword evidence="2" id="KW-1185">Reference proteome</keyword>
<dbReference type="EMBL" id="KZ301985">
    <property type="protein sequence ID" value="PFH51733.1"/>
    <property type="molecule type" value="Genomic_DNA"/>
</dbReference>
<dbReference type="Proteomes" id="UP000242287">
    <property type="component" value="Unassembled WGS sequence"/>
</dbReference>